<gene>
    <name evidence="2" type="ORF">g.40211</name>
    <name evidence="1" type="ORF">g.40213</name>
</gene>
<dbReference type="EMBL" id="GEDC01023255">
    <property type="protein sequence ID" value="JAS14043.1"/>
    <property type="molecule type" value="Transcribed_RNA"/>
</dbReference>
<evidence type="ECO:0000313" key="1">
    <source>
        <dbReference type="EMBL" id="JAS14043.1"/>
    </source>
</evidence>
<reference evidence="1" key="1">
    <citation type="submission" date="2015-12" db="EMBL/GenBank/DDBJ databases">
        <title>De novo transcriptome assembly of four potential Pierce s Disease insect vectors from Arizona vineyards.</title>
        <authorList>
            <person name="Tassone E.E."/>
        </authorList>
    </citation>
    <scope>NUCLEOTIDE SEQUENCE</scope>
</reference>
<accession>A0A1B6CKX5</accession>
<evidence type="ECO:0000313" key="2">
    <source>
        <dbReference type="EMBL" id="JAS23541.1"/>
    </source>
</evidence>
<protein>
    <submittedName>
        <fullName evidence="1">Uncharacterized protein</fullName>
    </submittedName>
</protein>
<organism evidence="1">
    <name type="scientific">Clastoptera arizonana</name>
    <name type="common">Arizona spittle bug</name>
    <dbReference type="NCBI Taxonomy" id="38151"/>
    <lineage>
        <taxon>Eukaryota</taxon>
        <taxon>Metazoa</taxon>
        <taxon>Ecdysozoa</taxon>
        <taxon>Arthropoda</taxon>
        <taxon>Hexapoda</taxon>
        <taxon>Insecta</taxon>
        <taxon>Pterygota</taxon>
        <taxon>Neoptera</taxon>
        <taxon>Paraneoptera</taxon>
        <taxon>Hemiptera</taxon>
        <taxon>Auchenorrhyncha</taxon>
        <taxon>Cercopoidea</taxon>
        <taxon>Clastopteridae</taxon>
        <taxon>Clastoptera</taxon>
    </lineage>
</organism>
<sequence>MFMSLGRFLSSSLGHFDFFQGLSGHNAPAPVRLQPDVPRAGHAAVRVVVAPWTPAERPLRTLAPELSLEFLLADLVPPASSLCQIHSDGLVVESWSTFYPRCNSQEATQQEARLHEHFFSVEDAQDR</sequence>
<dbReference type="EMBL" id="GEDC01013757">
    <property type="protein sequence ID" value="JAS23541.1"/>
    <property type="molecule type" value="Transcribed_RNA"/>
</dbReference>
<name>A0A1B6CKX5_9HEMI</name>
<feature type="non-terminal residue" evidence="1">
    <location>
        <position position="127"/>
    </location>
</feature>
<proteinExistence type="predicted"/>
<dbReference type="AlphaFoldDB" id="A0A1B6CKX5"/>